<gene>
    <name evidence="1" type="ORF">AVEN_1045_1</name>
</gene>
<name>A0A4Y2R0K2_ARAVE</name>
<protein>
    <submittedName>
        <fullName evidence="1">Uncharacterized protein</fullName>
    </submittedName>
</protein>
<accession>A0A4Y2R0K2</accession>
<evidence type="ECO:0000313" key="1">
    <source>
        <dbReference type="EMBL" id="GBN69142.1"/>
    </source>
</evidence>
<organism evidence="1 2">
    <name type="scientific">Araneus ventricosus</name>
    <name type="common">Orbweaver spider</name>
    <name type="synonym">Epeira ventricosa</name>
    <dbReference type="NCBI Taxonomy" id="182803"/>
    <lineage>
        <taxon>Eukaryota</taxon>
        <taxon>Metazoa</taxon>
        <taxon>Ecdysozoa</taxon>
        <taxon>Arthropoda</taxon>
        <taxon>Chelicerata</taxon>
        <taxon>Arachnida</taxon>
        <taxon>Araneae</taxon>
        <taxon>Araneomorphae</taxon>
        <taxon>Entelegynae</taxon>
        <taxon>Araneoidea</taxon>
        <taxon>Araneidae</taxon>
        <taxon>Araneus</taxon>
    </lineage>
</organism>
<dbReference type="Proteomes" id="UP000499080">
    <property type="component" value="Unassembled WGS sequence"/>
</dbReference>
<proteinExistence type="predicted"/>
<keyword evidence="2" id="KW-1185">Reference proteome</keyword>
<evidence type="ECO:0000313" key="2">
    <source>
        <dbReference type="Proteomes" id="UP000499080"/>
    </source>
</evidence>
<sequence length="208" mass="24136">MRCGSFETRCTFCYGQKPFQRRHICEMAKRPPAVEVRMFRDGMYLPLRAETFPMLPCVRSGQMPSRCCRAEVSRRGRKLRIRQASSPCPLTTNIPEVSSLAPSRRENRKLIRVYACYDACYENDGKVLTACMEDDATYIVTCCPWLQDYEENQREWSPLNLLVYFQAKVSTRSPHHIKIADLWEDPNATRIPIISSETVATRRNNKTN</sequence>
<reference evidence="1 2" key="1">
    <citation type="journal article" date="2019" name="Sci. Rep.">
        <title>Orb-weaving spider Araneus ventricosus genome elucidates the spidroin gene catalogue.</title>
        <authorList>
            <person name="Kono N."/>
            <person name="Nakamura H."/>
            <person name="Ohtoshi R."/>
            <person name="Moran D.A.P."/>
            <person name="Shinohara A."/>
            <person name="Yoshida Y."/>
            <person name="Fujiwara M."/>
            <person name="Mori M."/>
            <person name="Tomita M."/>
            <person name="Arakawa K."/>
        </authorList>
    </citation>
    <scope>NUCLEOTIDE SEQUENCE [LARGE SCALE GENOMIC DNA]</scope>
</reference>
<dbReference type="AlphaFoldDB" id="A0A4Y2R0K2"/>
<dbReference type="EMBL" id="BGPR01015416">
    <property type="protein sequence ID" value="GBN69142.1"/>
    <property type="molecule type" value="Genomic_DNA"/>
</dbReference>
<comment type="caution">
    <text evidence="1">The sequence shown here is derived from an EMBL/GenBank/DDBJ whole genome shotgun (WGS) entry which is preliminary data.</text>
</comment>